<dbReference type="AlphaFoldDB" id="A0A8J3FXN1"/>
<evidence type="ECO:0000313" key="11">
    <source>
        <dbReference type="EMBL" id="GGM69636.1"/>
    </source>
</evidence>
<dbReference type="Pfam" id="PF03734">
    <property type="entry name" value="YkuD"/>
    <property type="match status" value="1"/>
</dbReference>
<organism evidence="11 12">
    <name type="scientific">Longimycelium tulufanense</name>
    <dbReference type="NCBI Taxonomy" id="907463"/>
    <lineage>
        <taxon>Bacteria</taxon>
        <taxon>Bacillati</taxon>
        <taxon>Actinomycetota</taxon>
        <taxon>Actinomycetes</taxon>
        <taxon>Pseudonocardiales</taxon>
        <taxon>Pseudonocardiaceae</taxon>
        <taxon>Longimycelium</taxon>
    </lineage>
</organism>
<sequence>MVVAAPRMRTGLIGGLISAAVVAALVFVAGCSGSSDASGSASPSEPVAKVTAEPGDGASGVSPTAPVKLTVANGELEDVKLTNPEGKQVEGKRSEDHRTWTATEKLGYGKTYTWSGKARGTDGKDVPIQGSFSTVQPAQVLRGTIYPLDNQTVGVAMPISIRFDAPVKDKAAVEKALQVKTSVPVTGSWGWVEGDREVHWRPKEYWPAGTEVTVTADLYGVNYGDGVYGKDDLSTHFTIGRNQVVRINTPDHQMVVYRDGREVARYASSNGRDNDPELTTPNGTFYVTEKHERWKFDNPRYGYTNVWKNWAVRFSNHGEFIHENEDNRANIGRANTSHGCVNLTNTDAKAYFDSALVGDPVEVTGSITDMPPRYAPYDWLIPWDQWQAKSALK</sequence>
<evidence type="ECO:0000256" key="8">
    <source>
        <dbReference type="PROSITE-ProRule" id="PRU01373"/>
    </source>
</evidence>
<dbReference type="PANTHER" id="PTHR30582">
    <property type="entry name" value="L,D-TRANSPEPTIDASE"/>
    <property type="match status" value="1"/>
</dbReference>
<dbReference type="UniPathway" id="UPA00219"/>
<evidence type="ECO:0000256" key="7">
    <source>
        <dbReference type="ARBA" id="ARBA00060592"/>
    </source>
</evidence>
<feature type="region of interest" description="Disordered" evidence="9">
    <location>
        <begin position="34"/>
        <end position="65"/>
    </location>
</feature>
<protein>
    <submittedName>
        <fullName evidence="11">Transpeptidase</fullName>
    </submittedName>
</protein>
<feature type="active site" description="Nucleophile" evidence="8">
    <location>
        <position position="340"/>
    </location>
</feature>
<dbReference type="PROSITE" id="PS52029">
    <property type="entry name" value="LD_TPASE"/>
    <property type="match status" value="1"/>
</dbReference>
<dbReference type="PANTHER" id="PTHR30582:SF2">
    <property type="entry name" value="L,D-TRANSPEPTIDASE YCIB-RELATED"/>
    <property type="match status" value="1"/>
</dbReference>
<dbReference type="SUPFAM" id="SSF141523">
    <property type="entry name" value="L,D-transpeptidase catalytic domain-like"/>
    <property type="match status" value="1"/>
</dbReference>
<name>A0A8J3FXN1_9PSEU</name>
<feature type="domain" description="L,D-TPase catalytic" evidence="10">
    <location>
        <begin position="243"/>
        <end position="364"/>
    </location>
</feature>
<dbReference type="Pfam" id="PF17964">
    <property type="entry name" value="Big_10"/>
    <property type="match status" value="1"/>
</dbReference>
<dbReference type="GO" id="GO:0071972">
    <property type="term" value="F:peptidoglycan L,D-transpeptidase activity"/>
    <property type="evidence" value="ECO:0007669"/>
    <property type="project" value="TreeGrafter"/>
</dbReference>
<keyword evidence="12" id="KW-1185">Reference proteome</keyword>
<dbReference type="CDD" id="cd13432">
    <property type="entry name" value="LDT_IgD_like_2"/>
    <property type="match status" value="1"/>
</dbReference>
<dbReference type="GO" id="GO:0005576">
    <property type="term" value="C:extracellular region"/>
    <property type="evidence" value="ECO:0007669"/>
    <property type="project" value="TreeGrafter"/>
</dbReference>
<dbReference type="GO" id="GO:0016746">
    <property type="term" value="F:acyltransferase activity"/>
    <property type="evidence" value="ECO:0007669"/>
    <property type="project" value="UniProtKB-KW"/>
</dbReference>
<evidence type="ECO:0000256" key="9">
    <source>
        <dbReference type="SAM" id="MobiDB-lite"/>
    </source>
</evidence>
<evidence type="ECO:0000256" key="5">
    <source>
        <dbReference type="ARBA" id="ARBA00023315"/>
    </source>
</evidence>
<dbReference type="PROSITE" id="PS51257">
    <property type="entry name" value="PROKAR_LIPOPROTEIN"/>
    <property type="match status" value="1"/>
</dbReference>
<evidence type="ECO:0000256" key="6">
    <source>
        <dbReference type="ARBA" id="ARBA00023316"/>
    </source>
</evidence>
<dbReference type="InterPro" id="IPR041280">
    <property type="entry name" value="Big_10"/>
</dbReference>
<reference evidence="11" key="1">
    <citation type="journal article" date="2014" name="Int. J. Syst. Evol. Microbiol.">
        <title>Complete genome sequence of Corynebacterium casei LMG S-19264T (=DSM 44701T), isolated from a smear-ripened cheese.</title>
        <authorList>
            <consortium name="US DOE Joint Genome Institute (JGI-PGF)"/>
            <person name="Walter F."/>
            <person name="Albersmeier A."/>
            <person name="Kalinowski J."/>
            <person name="Ruckert C."/>
        </authorList>
    </citation>
    <scope>NUCLEOTIDE SEQUENCE</scope>
    <source>
        <strain evidence="11">CGMCC 4.5737</strain>
    </source>
</reference>
<dbReference type="Proteomes" id="UP000637578">
    <property type="component" value="Unassembled WGS sequence"/>
</dbReference>
<evidence type="ECO:0000256" key="4">
    <source>
        <dbReference type="ARBA" id="ARBA00022984"/>
    </source>
</evidence>
<dbReference type="InterPro" id="IPR050979">
    <property type="entry name" value="LD-transpeptidase"/>
</dbReference>
<dbReference type="Gene3D" id="2.60.40.3710">
    <property type="match status" value="1"/>
</dbReference>
<proteinExistence type="predicted"/>
<dbReference type="GO" id="GO:0008360">
    <property type="term" value="P:regulation of cell shape"/>
    <property type="evidence" value="ECO:0007669"/>
    <property type="project" value="UniProtKB-UniRule"/>
</dbReference>
<feature type="active site" description="Proton donor/acceptor" evidence="8">
    <location>
        <position position="322"/>
    </location>
</feature>
<keyword evidence="3 8" id="KW-0133">Cell shape</keyword>
<keyword evidence="6 8" id="KW-0961">Cell wall biogenesis/degradation</keyword>
<dbReference type="Gene3D" id="2.40.440.10">
    <property type="entry name" value="L,D-transpeptidase catalytic domain-like"/>
    <property type="match status" value="1"/>
</dbReference>
<keyword evidence="5" id="KW-0012">Acyltransferase</keyword>
<dbReference type="GO" id="GO:0018104">
    <property type="term" value="P:peptidoglycan-protein cross-linking"/>
    <property type="evidence" value="ECO:0007669"/>
    <property type="project" value="TreeGrafter"/>
</dbReference>
<evidence type="ECO:0000259" key="10">
    <source>
        <dbReference type="PROSITE" id="PS52029"/>
    </source>
</evidence>
<dbReference type="Gene3D" id="2.60.40.3780">
    <property type="match status" value="1"/>
</dbReference>
<accession>A0A8J3FXN1</accession>
<feature type="compositionally biased region" description="Low complexity" evidence="9">
    <location>
        <begin position="34"/>
        <end position="44"/>
    </location>
</feature>
<evidence type="ECO:0000256" key="2">
    <source>
        <dbReference type="ARBA" id="ARBA00022679"/>
    </source>
</evidence>
<evidence type="ECO:0000256" key="1">
    <source>
        <dbReference type="ARBA" id="ARBA00004752"/>
    </source>
</evidence>
<evidence type="ECO:0000313" key="12">
    <source>
        <dbReference type="Proteomes" id="UP000637578"/>
    </source>
</evidence>
<dbReference type="CDD" id="cd16913">
    <property type="entry name" value="YkuD_like"/>
    <property type="match status" value="1"/>
</dbReference>
<keyword evidence="4 8" id="KW-0573">Peptidoglycan synthesis</keyword>
<dbReference type="GO" id="GO:0071555">
    <property type="term" value="P:cell wall organization"/>
    <property type="evidence" value="ECO:0007669"/>
    <property type="project" value="UniProtKB-UniRule"/>
</dbReference>
<keyword evidence="2" id="KW-0808">Transferase</keyword>
<dbReference type="FunFam" id="2.60.40.3780:FF:000001">
    <property type="entry name" value="L,D-transpeptidase 2"/>
    <property type="match status" value="1"/>
</dbReference>
<gene>
    <name evidence="11" type="ORF">GCM10012275_45110</name>
</gene>
<dbReference type="InterPro" id="IPR005490">
    <property type="entry name" value="LD_TPept_cat_dom"/>
</dbReference>
<evidence type="ECO:0000256" key="3">
    <source>
        <dbReference type="ARBA" id="ARBA00022960"/>
    </source>
</evidence>
<dbReference type="EMBL" id="BMMK01000024">
    <property type="protein sequence ID" value="GGM69636.1"/>
    <property type="molecule type" value="Genomic_DNA"/>
</dbReference>
<comment type="caution">
    <text evidence="11">The sequence shown here is derived from an EMBL/GenBank/DDBJ whole genome shotgun (WGS) entry which is preliminary data.</text>
</comment>
<comment type="pathway">
    <text evidence="7">Glycan biosynthesis.</text>
</comment>
<dbReference type="InterPro" id="IPR038063">
    <property type="entry name" value="Transpep_catalytic_dom"/>
</dbReference>
<reference evidence="11" key="2">
    <citation type="submission" date="2020-09" db="EMBL/GenBank/DDBJ databases">
        <authorList>
            <person name="Sun Q."/>
            <person name="Zhou Y."/>
        </authorList>
    </citation>
    <scope>NUCLEOTIDE SEQUENCE</scope>
    <source>
        <strain evidence="11">CGMCC 4.5737</strain>
    </source>
</reference>
<comment type="pathway">
    <text evidence="1 8">Cell wall biogenesis; peptidoglycan biosynthesis.</text>
</comment>